<dbReference type="CDD" id="cd07982">
    <property type="entry name" value="HFD_TAF10"/>
    <property type="match status" value="1"/>
</dbReference>
<keyword evidence="2" id="KW-0805">Transcription regulation</keyword>
<evidence type="ECO:0000256" key="5">
    <source>
        <dbReference type="ARBA" id="ARBA00025730"/>
    </source>
</evidence>
<comment type="caution">
    <text evidence="7">The sequence shown here is derived from an EMBL/GenBank/DDBJ whole genome shotgun (WGS) entry which is preliminary data.</text>
</comment>
<evidence type="ECO:0008006" key="9">
    <source>
        <dbReference type="Google" id="ProtNLM"/>
    </source>
</evidence>
<keyword evidence="8" id="KW-1185">Reference proteome</keyword>
<evidence type="ECO:0000256" key="6">
    <source>
        <dbReference type="SAM" id="MobiDB-lite"/>
    </source>
</evidence>
<dbReference type="PANTHER" id="PTHR21242">
    <property type="entry name" value="TRANSCRIPTION INITIATION FACTOR TFIID SUBUNIT 10"/>
    <property type="match status" value="1"/>
</dbReference>
<comment type="similarity">
    <text evidence="5">Belongs to the TAF10 family.</text>
</comment>
<evidence type="ECO:0000256" key="1">
    <source>
        <dbReference type="ARBA" id="ARBA00004123"/>
    </source>
</evidence>
<feature type="compositionally biased region" description="Basic and acidic residues" evidence="6">
    <location>
        <begin position="9"/>
        <end position="18"/>
    </location>
</feature>
<name>A0ABQ9UUP7_SAGOE</name>
<dbReference type="Proteomes" id="UP001266305">
    <property type="component" value="Unassembled WGS sequence"/>
</dbReference>
<evidence type="ECO:0000256" key="3">
    <source>
        <dbReference type="ARBA" id="ARBA00023163"/>
    </source>
</evidence>
<evidence type="ECO:0000256" key="2">
    <source>
        <dbReference type="ARBA" id="ARBA00023015"/>
    </source>
</evidence>
<comment type="subcellular location">
    <subcellularLocation>
        <location evidence="1">Nucleus</location>
    </subcellularLocation>
</comment>
<organism evidence="7 8">
    <name type="scientific">Saguinus oedipus</name>
    <name type="common">Cotton-top tamarin</name>
    <name type="synonym">Oedipomidas oedipus</name>
    <dbReference type="NCBI Taxonomy" id="9490"/>
    <lineage>
        <taxon>Eukaryota</taxon>
        <taxon>Metazoa</taxon>
        <taxon>Chordata</taxon>
        <taxon>Craniata</taxon>
        <taxon>Vertebrata</taxon>
        <taxon>Euteleostomi</taxon>
        <taxon>Mammalia</taxon>
        <taxon>Eutheria</taxon>
        <taxon>Euarchontoglires</taxon>
        <taxon>Primates</taxon>
        <taxon>Haplorrhini</taxon>
        <taxon>Platyrrhini</taxon>
        <taxon>Cebidae</taxon>
        <taxon>Callitrichinae</taxon>
        <taxon>Saguinus</taxon>
    </lineage>
</organism>
<evidence type="ECO:0000313" key="8">
    <source>
        <dbReference type="Proteomes" id="UP001266305"/>
    </source>
</evidence>
<keyword evidence="3" id="KW-0804">Transcription</keyword>
<sequence>MATASASANRDRRGESWARDVTPGSEAALFAASPTGPMSCSGSGADPEAAPASAASAPGPAPPLAPPRRTRPVPRGQQGGLGLEQLLGARDPWRRGPGNQLSGAGQGEGSALDWAQRRLTSLGPCASHLCVSFCWFSSSSGGAMSNGVYVLPSAANGDVKPVVSSTPLVDFLMQLEDYTPTIPDAVTGYYLNRAGFEASDPRIIRLISLAAQKFISDIANDALQHCKMKGTASGSSRSKSKYTLTMEDLTPALSEYGINVKKPHYFT</sequence>
<feature type="region of interest" description="Disordered" evidence="6">
    <location>
        <begin position="1"/>
        <end position="80"/>
    </location>
</feature>
<feature type="region of interest" description="Disordered" evidence="6">
    <location>
        <begin position="89"/>
        <end position="108"/>
    </location>
</feature>
<accession>A0ABQ9UUP7</accession>
<gene>
    <name evidence="7" type="ORF">P7K49_022150</name>
</gene>
<dbReference type="PANTHER" id="PTHR21242:SF0">
    <property type="entry name" value="TRANSCRIPTION INITIATION FACTOR TFIID SUBUNIT 10"/>
    <property type="match status" value="1"/>
</dbReference>
<feature type="compositionally biased region" description="Low complexity" evidence="6">
    <location>
        <begin position="41"/>
        <end position="58"/>
    </location>
</feature>
<dbReference type="EMBL" id="JASSZA010000010">
    <property type="protein sequence ID" value="KAK2100802.1"/>
    <property type="molecule type" value="Genomic_DNA"/>
</dbReference>
<evidence type="ECO:0000256" key="4">
    <source>
        <dbReference type="ARBA" id="ARBA00023242"/>
    </source>
</evidence>
<dbReference type="PRINTS" id="PR01443">
    <property type="entry name" value="TFIID30KDSUB"/>
</dbReference>
<evidence type="ECO:0000313" key="7">
    <source>
        <dbReference type="EMBL" id="KAK2100802.1"/>
    </source>
</evidence>
<keyword evidence="4" id="KW-0539">Nucleus</keyword>
<reference evidence="7 8" key="1">
    <citation type="submission" date="2023-05" db="EMBL/GenBank/DDBJ databases">
        <title>B98-5 Cell Line De Novo Hybrid Assembly: An Optical Mapping Approach.</title>
        <authorList>
            <person name="Kananen K."/>
            <person name="Auerbach J.A."/>
            <person name="Kautto E."/>
            <person name="Blachly J.S."/>
        </authorList>
    </citation>
    <scope>NUCLEOTIDE SEQUENCE [LARGE SCALE GENOMIC DNA]</scope>
    <source>
        <strain evidence="7">B95-8</strain>
        <tissue evidence="7">Cell line</tissue>
    </source>
</reference>
<dbReference type="InterPro" id="IPR003923">
    <property type="entry name" value="TAF10"/>
</dbReference>
<proteinExistence type="inferred from homology"/>
<protein>
    <recommendedName>
        <fullName evidence="9">Transcription initiation factor TFIID subunit 10</fullName>
    </recommendedName>
</protein>
<dbReference type="Pfam" id="PF03540">
    <property type="entry name" value="TAF10"/>
    <property type="match status" value="1"/>
</dbReference>